<evidence type="ECO:0000256" key="9">
    <source>
        <dbReference type="ARBA" id="ARBA00048809"/>
    </source>
</evidence>
<comment type="catalytic activity">
    <reaction evidence="2 10">
        <text>beta-D-fructose 1-phosphate + H2O = D-fructose + phosphate</text>
        <dbReference type="Rhea" id="RHEA:35603"/>
        <dbReference type="ChEBI" id="CHEBI:15377"/>
        <dbReference type="ChEBI" id="CHEBI:37721"/>
        <dbReference type="ChEBI" id="CHEBI:43474"/>
        <dbReference type="ChEBI" id="CHEBI:138881"/>
    </reaction>
</comment>
<evidence type="ECO:0000313" key="14">
    <source>
        <dbReference type="WBParaSite" id="TASK_0000842601-mRNA-1"/>
    </source>
</evidence>
<keyword evidence="6 10" id="KW-0378">Hydrolase</keyword>
<evidence type="ECO:0000256" key="6">
    <source>
        <dbReference type="ARBA" id="ARBA00022801"/>
    </source>
</evidence>
<evidence type="ECO:0000256" key="8">
    <source>
        <dbReference type="ARBA" id="ARBA00045980"/>
    </source>
</evidence>
<dbReference type="InterPro" id="IPR039763">
    <property type="entry name" value="ARMT1"/>
</dbReference>
<evidence type="ECO:0000313" key="12">
    <source>
        <dbReference type="EMBL" id="VDK40253.1"/>
    </source>
</evidence>
<proteinExistence type="inferred from homology"/>
<dbReference type="Pfam" id="PF01937">
    <property type="entry name" value="ARMT1-like_dom"/>
    <property type="match status" value="1"/>
</dbReference>
<reference evidence="12 13" key="2">
    <citation type="submission" date="2018-11" db="EMBL/GenBank/DDBJ databases">
        <authorList>
            <consortium name="Pathogen Informatics"/>
        </authorList>
    </citation>
    <scope>NUCLEOTIDE SEQUENCE [LARGE SCALE GENOMIC DNA]</scope>
</reference>
<sequence>MPDQALPSMLNASNSAFALATIRDRLPVILVKTLDDLVKYKGKYGNPENDFDDIKSVISEISKLRYELMTNKPFVPLLPEPDAVDIDLYNEICSLWANEFDLSLKADEMGLEKHINTSQLRSDVRIKTATQMVVDDMDTITNRWPPRFAATSADRRRTVVLVMDNTAPEMFADLVLCEFLLGAGLAERIVFMPKIMPWFVSDVTQFDFDWLLKEALPGCAVSQKLAVWAERWSQRFHEGSFALELHAFWTFPFGYNELQTRSPDLYRRLTMDCDVVIFKGDLNYRKLVEDRLWTPDSQEDKRTAFQRCFSNSLALDDDGDDDGGGSRPLLVALRVAKSDVAVGLTPARLQAVRALDPQWWVKGLFGFAQFL</sequence>
<dbReference type="AlphaFoldDB" id="A0A158RA47"/>
<dbReference type="PANTHER" id="PTHR12260:SF6">
    <property type="entry name" value="DAMAGE-CONTROL PHOSPHATASE ARMT1"/>
    <property type="match status" value="1"/>
</dbReference>
<dbReference type="GO" id="GO:0006974">
    <property type="term" value="P:DNA damage response"/>
    <property type="evidence" value="ECO:0007669"/>
    <property type="project" value="TreeGrafter"/>
</dbReference>
<dbReference type="InterPro" id="IPR036075">
    <property type="entry name" value="ARMT-1-like_metal-bd_sf"/>
</dbReference>
<accession>A0A158RA47</accession>
<dbReference type="EMBL" id="UYRS01018797">
    <property type="protein sequence ID" value="VDK40253.1"/>
    <property type="molecule type" value="Genomic_DNA"/>
</dbReference>
<dbReference type="PANTHER" id="PTHR12260">
    <property type="entry name" value="DAMAGE-CONTROL PHOSPHATASE ARMT1"/>
    <property type="match status" value="1"/>
</dbReference>
<keyword evidence="5 10" id="KW-0479">Metal-binding</keyword>
<dbReference type="GO" id="GO:0046872">
    <property type="term" value="F:metal ion binding"/>
    <property type="evidence" value="ECO:0007669"/>
    <property type="project" value="UniProtKB-UniRule"/>
</dbReference>
<dbReference type="EC" id="3.1.3.-" evidence="10"/>
<dbReference type="InterPro" id="IPR002791">
    <property type="entry name" value="ARMT1-like_metal-bd"/>
</dbReference>
<evidence type="ECO:0000313" key="13">
    <source>
        <dbReference type="Proteomes" id="UP000282613"/>
    </source>
</evidence>
<dbReference type="EC" id="2.1.1.-" evidence="10"/>
<evidence type="ECO:0000256" key="10">
    <source>
        <dbReference type="RuleBase" id="RU367030"/>
    </source>
</evidence>
<dbReference type="GO" id="GO:0051998">
    <property type="term" value="F:protein carboxyl O-methyltransferase activity"/>
    <property type="evidence" value="ECO:0007669"/>
    <property type="project" value="UniProtKB-UniRule"/>
</dbReference>
<evidence type="ECO:0000256" key="7">
    <source>
        <dbReference type="ARBA" id="ARBA00023211"/>
    </source>
</evidence>
<dbReference type="STRING" id="60517.A0A158RA47"/>
<comment type="similarity">
    <text evidence="3 10">Belongs to the damage-control phosphatase family. Sugar phosphate phosphatase III subfamily.</text>
</comment>
<gene>
    <name evidence="12" type="ORF">TASK_LOCUS8427</name>
</gene>
<evidence type="ECO:0000256" key="4">
    <source>
        <dbReference type="ARBA" id="ARBA00022596"/>
    </source>
</evidence>
<dbReference type="Gene3D" id="3.40.50.10880">
    <property type="entry name" value="Uncharacterised protein PF01937, DUF89, domain 3"/>
    <property type="match status" value="1"/>
</dbReference>
<dbReference type="Gene3D" id="1.20.930.60">
    <property type="match status" value="1"/>
</dbReference>
<evidence type="ECO:0000259" key="11">
    <source>
        <dbReference type="Pfam" id="PF01937"/>
    </source>
</evidence>
<name>A0A158RA47_TAEAS</name>
<comment type="cofactor">
    <cofactor evidence="10">
        <name>Mn(2+)</name>
        <dbReference type="ChEBI" id="CHEBI:29035"/>
    </cofactor>
    <cofactor evidence="10">
        <name>Ni(2+)</name>
        <dbReference type="ChEBI" id="CHEBI:49786"/>
    </cofactor>
</comment>
<comment type="catalytic activity">
    <reaction evidence="9 10">
        <text>beta-D-fructose 6-phosphate = dihydroxyacetone + D-glyceraldehyde 3-phosphate</text>
        <dbReference type="Rhea" id="RHEA:28002"/>
        <dbReference type="ChEBI" id="CHEBI:16016"/>
        <dbReference type="ChEBI" id="CHEBI:57634"/>
        <dbReference type="ChEBI" id="CHEBI:59776"/>
    </reaction>
</comment>
<protein>
    <recommendedName>
        <fullName evidence="10">Sugar phosphate phosphatase</fullName>
        <ecNumber evidence="10">2.1.1.-</ecNumber>
        <ecNumber evidence="10">3.1.3.-</ecNumber>
    </recommendedName>
</protein>
<comment type="catalytic activity">
    <reaction evidence="1 10">
        <text>L-glutamyl-[protein] + S-adenosyl-L-methionine = [protein]-L-glutamate 5-O-methyl ester + S-adenosyl-L-homocysteine</text>
        <dbReference type="Rhea" id="RHEA:24452"/>
        <dbReference type="Rhea" id="RHEA-COMP:10208"/>
        <dbReference type="Rhea" id="RHEA-COMP:10311"/>
        <dbReference type="ChEBI" id="CHEBI:29973"/>
        <dbReference type="ChEBI" id="CHEBI:57856"/>
        <dbReference type="ChEBI" id="CHEBI:59789"/>
        <dbReference type="ChEBI" id="CHEBI:82795"/>
    </reaction>
</comment>
<evidence type="ECO:0000256" key="1">
    <source>
        <dbReference type="ARBA" id="ARBA00000807"/>
    </source>
</evidence>
<comment type="function">
    <text evidence="8 10">Metal-dependent phosphatase that shows phosphatase activity against several substrates, including fructose-1-phosphate and fructose-6-phosphate. Its preference for fructose-1-phosphate, a strong glycating agent that causes DNA damage rather than a canonical yeast metabolite, suggests a damage-control function in hexose phosphate metabolism. Has also been shown to have O-methyltransferase activity that methylates glutamate residues of target proteins to form gamma-glutamyl methyl ester residues. Possibly methylates PCNA, suggesting it is involved in the DNA damage response.</text>
</comment>
<dbReference type="Proteomes" id="UP000282613">
    <property type="component" value="Unassembled WGS sequence"/>
</dbReference>
<evidence type="ECO:0000256" key="3">
    <source>
        <dbReference type="ARBA" id="ARBA00009519"/>
    </source>
</evidence>
<dbReference type="SUPFAM" id="SSF111321">
    <property type="entry name" value="AF1104-like"/>
    <property type="match status" value="1"/>
</dbReference>
<organism evidence="14">
    <name type="scientific">Taenia asiatica</name>
    <name type="common">Asian tapeworm</name>
    <dbReference type="NCBI Taxonomy" id="60517"/>
    <lineage>
        <taxon>Eukaryota</taxon>
        <taxon>Metazoa</taxon>
        <taxon>Spiralia</taxon>
        <taxon>Lophotrochozoa</taxon>
        <taxon>Platyhelminthes</taxon>
        <taxon>Cestoda</taxon>
        <taxon>Eucestoda</taxon>
        <taxon>Cyclophyllidea</taxon>
        <taxon>Taeniidae</taxon>
        <taxon>Taenia</taxon>
    </lineage>
</organism>
<keyword evidence="13" id="KW-1185">Reference proteome</keyword>
<feature type="domain" description="Damage-control phosphatase ARMT1-like metal-binding" evidence="11">
    <location>
        <begin position="94"/>
        <end position="345"/>
    </location>
</feature>
<keyword evidence="10" id="KW-0808">Transferase</keyword>
<dbReference type="OrthoDB" id="541375at2759"/>
<reference evidence="14" key="1">
    <citation type="submission" date="2016-04" db="UniProtKB">
        <authorList>
            <consortium name="WormBaseParasite"/>
        </authorList>
    </citation>
    <scope>IDENTIFICATION</scope>
</reference>
<comment type="domain">
    <text evidence="10">Subfamily III proteins have a conserved RTxK motif about 40-50 residues from the C-terminus; the threonine may be replaced by serine or cysteine.</text>
</comment>
<dbReference type="WBParaSite" id="TASK_0000842601-mRNA-1">
    <property type="protein sequence ID" value="TASK_0000842601-mRNA-1"/>
    <property type="gene ID" value="TASK_0000842601"/>
</dbReference>
<evidence type="ECO:0000256" key="2">
    <source>
        <dbReference type="ARBA" id="ARBA00001326"/>
    </source>
</evidence>
<keyword evidence="4" id="KW-0533">Nickel</keyword>
<dbReference type="GO" id="GO:0005634">
    <property type="term" value="C:nucleus"/>
    <property type="evidence" value="ECO:0007669"/>
    <property type="project" value="TreeGrafter"/>
</dbReference>
<keyword evidence="7 10" id="KW-0464">Manganese</keyword>
<dbReference type="GO" id="GO:0032259">
    <property type="term" value="P:methylation"/>
    <property type="evidence" value="ECO:0007669"/>
    <property type="project" value="UniProtKB-KW"/>
</dbReference>
<dbReference type="GO" id="GO:0016791">
    <property type="term" value="F:phosphatase activity"/>
    <property type="evidence" value="ECO:0007669"/>
    <property type="project" value="TreeGrafter"/>
</dbReference>
<evidence type="ECO:0000256" key="5">
    <source>
        <dbReference type="ARBA" id="ARBA00022723"/>
    </source>
</evidence>
<keyword evidence="10" id="KW-0489">Methyltransferase</keyword>